<dbReference type="Proteomes" id="UP000237144">
    <property type="component" value="Unassembled WGS sequence"/>
</dbReference>
<feature type="domain" description="Aminoacyl-transfer RNA synthetases class-II family profile" evidence="11">
    <location>
        <begin position="227"/>
        <end position="481"/>
    </location>
</feature>
<feature type="binding site" evidence="9">
    <location>
        <begin position="394"/>
        <end position="397"/>
    </location>
    <ligand>
        <name>ATP</name>
        <dbReference type="ChEBI" id="CHEBI:30616"/>
    </ligand>
</feature>
<dbReference type="PIRSF" id="PIRSF001529">
    <property type="entry name" value="Ser-tRNA-synth_IIa"/>
    <property type="match status" value="1"/>
</dbReference>
<keyword evidence="5" id="KW-0030">Aminoacyl-tRNA synthetase</keyword>
<feature type="site" description="Important for serine binding" evidence="8">
    <location>
        <position position="450"/>
    </location>
</feature>
<dbReference type="InterPro" id="IPR002314">
    <property type="entry name" value="aa-tRNA-synt_IIb"/>
</dbReference>
<feature type="binding site" evidence="9">
    <location>
        <begin position="307"/>
        <end position="309"/>
    </location>
    <ligand>
        <name>ATP</name>
        <dbReference type="ChEBI" id="CHEBI:30616"/>
    </ligand>
</feature>
<dbReference type="SUPFAM" id="SSF55681">
    <property type="entry name" value="Class II aaRS and biotin synthetases"/>
    <property type="match status" value="1"/>
</dbReference>
<dbReference type="EMBL" id="PJQD01000035">
    <property type="protein sequence ID" value="POY73596.1"/>
    <property type="molecule type" value="Genomic_DNA"/>
</dbReference>
<keyword evidence="13" id="KW-1185">Reference proteome</keyword>
<dbReference type="PROSITE" id="PS50862">
    <property type="entry name" value="AA_TRNA_LIGASE_II"/>
    <property type="match status" value="1"/>
</dbReference>
<evidence type="ECO:0000313" key="12">
    <source>
        <dbReference type="EMBL" id="POY73596.1"/>
    </source>
</evidence>
<dbReference type="OrthoDB" id="10264585at2759"/>
<evidence type="ECO:0000256" key="4">
    <source>
        <dbReference type="ARBA" id="ARBA00022840"/>
    </source>
</evidence>
<dbReference type="Pfam" id="PF02403">
    <property type="entry name" value="Seryl_tRNA_N"/>
    <property type="match status" value="1"/>
</dbReference>
<evidence type="ECO:0000256" key="2">
    <source>
        <dbReference type="ARBA" id="ARBA00022598"/>
    </source>
</evidence>
<feature type="binding site" evidence="9">
    <location>
        <begin position="323"/>
        <end position="326"/>
    </location>
    <ligand>
        <name>ATP</name>
        <dbReference type="ChEBI" id="CHEBI:30616"/>
    </ligand>
</feature>
<dbReference type="EC" id="6.1.1.11" evidence="1"/>
<evidence type="ECO:0000256" key="3">
    <source>
        <dbReference type="ARBA" id="ARBA00022741"/>
    </source>
</evidence>
<proteinExistence type="predicted"/>
<dbReference type="InterPro" id="IPR015866">
    <property type="entry name" value="Ser-tRNA-synth_1_N"/>
</dbReference>
<comment type="caution">
    <text evidence="12">The sequence shown here is derived from an EMBL/GenBank/DDBJ whole genome shotgun (WGS) entry which is preliminary data.</text>
</comment>
<keyword evidence="4 9" id="KW-0067">ATP-binding</keyword>
<keyword evidence="2 12" id="KW-0436">Ligase</keyword>
<organism evidence="12 13">
    <name type="scientific">Rhodotorula taiwanensis</name>
    <dbReference type="NCBI Taxonomy" id="741276"/>
    <lineage>
        <taxon>Eukaryota</taxon>
        <taxon>Fungi</taxon>
        <taxon>Dikarya</taxon>
        <taxon>Basidiomycota</taxon>
        <taxon>Pucciniomycotina</taxon>
        <taxon>Microbotryomycetes</taxon>
        <taxon>Sporidiobolales</taxon>
        <taxon>Sporidiobolaceae</taxon>
        <taxon>Rhodotorula</taxon>
    </lineage>
</organism>
<dbReference type="GO" id="GO:0004828">
    <property type="term" value="F:serine-tRNA ligase activity"/>
    <property type="evidence" value="ECO:0007669"/>
    <property type="project" value="UniProtKB-EC"/>
</dbReference>
<sequence length="509" mass="54909">MTALPMLGRLRGCSRCFASPSKRLASSTATASPRPASVPHPVVDLAPVLDRPDHVKQNLRQRKSPLAADEIDSLRDMQLEAIQLRKDLQAARERRNAVSSAPRDDTNARREASEVKKRIKELEPRLNALTKEIQAVALQLPNLSHPDVPIGDESQARLVRSTGPEVPSSAEAENARDHLALSSPSNLAWTDFPSSSLTTGSSWPLLLNEGALLEMALTNYAMSVALAHGFTPTLTPDVVRSDISERCGFRPRDGEAQQTYFLSDGESTSALCLAGTAEIPLVAMSAGQTFRADQLPVKHVALGRAFRAEAGARGADSRGLYRVHQFSKVEMVILCAEEQSNQVLEDLRAVQEEILGALGLSLRVLDMPTEELGASAHRKYDIEAWMPGRGKWGELSSASNCTDYQSRRLGIRYRPAASAPSDGDAGTGADSGSTRTHGPKLAYVHTLNGTAAAIPRLIVALLENGAVLEGDSGRVARVRLPACLKPFWLGVGTDSRIEWVPTGEALRTT</sequence>
<dbReference type="PRINTS" id="PR00981">
    <property type="entry name" value="TRNASYNTHSER"/>
</dbReference>
<evidence type="ECO:0000256" key="6">
    <source>
        <dbReference type="ARBA" id="ARBA00031113"/>
    </source>
</evidence>
<dbReference type="InterPro" id="IPR042103">
    <property type="entry name" value="SerRS_1_N_sf"/>
</dbReference>
<dbReference type="PANTHER" id="PTHR11778">
    <property type="entry name" value="SERYL-TRNA SYNTHETASE"/>
    <property type="match status" value="1"/>
</dbReference>
<evidence type="ECO:0000256" key="9">
    <source>
        <dbReference type="PIRSR" id="PIRSR001529-2"/>
    </source>
</evidence>
<feature type="binding site" evidence="8">
    <location>
        <position position="276"/>
    </location>
    <ligand>
        <name>L-serine</name>
        <dbReference type="ChEBI" id="CHEBI:33384"/>
    </ligand>
</feature>
<evidence type="ECO:0000313" key="13">
    <source>
        <dbReference type="Proteomes" id="UP000237144"/>
    </source>
</evidence>
<dbReference type="InterPro" id="IPR010978">
    <property type="entry name" value="tRNA-bd_arm"/>
</dbReference>
<evidence type="ECO:0000256" key="8">
    <source>
        <dbReference type="PIRSR" id="PIRSR001529-1"/>
    </source>
</evidence>
<dbReference type="GO" id="GO:0006434">
    <property type="term" value="P:seryl-tRNA aminoacylation"/>
    <property type="evidence" value="ECO:0007669"/>
    <property type="project" value="InterPro"/>
</dbReference>
<feature type="region of interest" description="Disordered" evidence="10">
    <location>
        <begin position="89"/>
        <end position="115"/>
    </location>
</feature>
<protein>
    <recommendedName>
        <fullName evidence="1">serine--tRNA ligase</fullName>
        <ecNumber evidence="1">6.1.1.11</ecNumber>
    </recommendedName>
    <alternativeName>
        <fullName evidence="6">Seryl-tRNA synthetase</fullName>
    </alternativeName>
    <alternativeName>
        <fullName evidence="7">Seryl-tRNA(Ser) synthetase</fullName>
    </alternativeName>
</protein>
<evidence type="ECO:0000256" key="10">
    <source>
        <dbReference type="SAM" id="MobiDB-lite"/>
    </source>
</evidence>
<dbReference type="InterPro" id="IPR002317">
    <property type="entry name" value="Ser-tRNA-ligase_type_1"/>
</dbReference>
<evidence type="ECO:0000256" key="1">
    <source>
        <dbReference type="ARBA" id="ARBA00012840"/>
    </source>
</evidence>
<accession>A0A2S5BA03</accession>
<reference evidence="12 13" key="1">
    <citation type="journal article" date="2018" name="Front. Microbiol.">
        <title>Prospects for Fungal Bioremediation of Acidic Radioactive Waste Sites: Characterization and Genome Sequence of Rhodotorula taiwanensis MD1149.</title>
        <authorList>
            <person name="Tkavc R."/>
            <person name="Matrosova V.Y."/>
            <person name="Grichenko O.E."/>
            <person name="Gostincar C."/>
            <person name="Volpe R.P."/>
            <person name="Klimenkova P."/>
            <person name="Gaidamakova E.K."/>
            <person name="Zhou C.E."/>
            <person name="Stewart B.J."/>
            <person name="Lyman M.G."/>
            <person name="Malfatti S.A."/>
            <person name="Rubinfeld B."/>
            <person name="Courtot M."/>
            <person name="Singh J."/>
            <person name="Dalgard C.L."/>
            <person name="Hamilton T."/>
            <person name="Frey K.G."/>
            <person name="Gunde-Cimerman N."/>
            <person name="Dugan L."/>
            <person name="Daly M.J."/>
        </authorList>
    </citation>
    <scope>NUCLEOTIDE SEQUENCE [LARGE SCALE GENOMIC DNA]</scope>
    <source>
        <strain evidence="12 13">MD1149</strain>
    </source>
</reference>
<dbReference type="UniPathway" id="UPA00906">
    <property type="reaction ID" value="UER00895"/>
</dbReference>
<dbReference type="AlphaFoldDB" id="A0A2S5BA03"/>
<evidence type="ECO:0000256" key="7">
    <source>
        <dbReference type="ARBA" id="ARBA00034892"/>
    </source>
</evidence>
<dbReference type="Pfam" id="PF00587">
    <property type="entry name" value="tRNA-synt_2b"/>
    <property type="match status" value="1"/>
</dbReference>
<keyword evidence="3" id="KW-0547">Nucleotide-binding</keyword>
<feature type="binding site" evidence="8">
    <location>
        <position position="330"/>
    </location>
    <ligand>
        <name>L-serine</name>
        <dbReference type="ChEBI" id="CHEBI:33384"/>
    </ligand>
</feature>
<feature type="region of interest" description="Disordered" evidence="10">
    <location>
        <begin position="415"/>
        <end position="437"/>
    </location>
</feature>
<evidence type="ECO:0000256" key="5">
    <source>
        <dbReference type="ARBA" id="ARBA00023146"/>
    </source>
</evidence>
<dbReference type="Gene3D" id="3.30.930.10">
    <property type="entry name" value="Bira Bifunctional Protein, Domain 2"/>
    <property type="match status" value="1"/>
</dbReference>
<feature type="compositionally biased region" description="Low complexity" evidence="10">
    <location>
        <begin position="415"/>
        <end position="434"/>
    </location>
</feature>
<dbReference type="STRING" id="741276.A0A2S5BA03"/>
<dbReference type="InterPro" id="IPR045864">
    <property type="entry name" value="aa-tRNA-synth_II/BPL/LPL"/>
</dbReference>
<gene>
    <name evidence="12" type="ORF">BMF94_3129</name>
</gene>
<feature type="binding site" evidence="8">
    <location>
        <position position="307"/>
    </location>
    <ligand>
        <name>L-serine</name>
        <dbReference type="ChEBI" id="CHEBI:33384"/>
    </ligand>
</feature>
<dbReference type="GO" id="GO:0005524">
    <property type="term" value="F:ATP binding"/>
    <property type="evidence" value="ECO:0007669"/>
    <property type="project" value="UniProtKB-KW"/>
</dbReference>
<name>A0A2S5BA03_9BASI</name>
<feature type="binding site" evidence="8">
    <location>
        <position position="448"/>
    </location>
    <ligand>
        <name>L-serine</name>
        <dbReference type="ChEBI" id="CHEBI:33384"/>
    </ligand>
</feature>
<dbReference type="SUPFAM" id="SSF46589">
    <property type="entry name" value="tRNA-binding arm"/>
    <property type="match status" value="1"/>
</dbReference>
<dbReference type="InterPro" id="IPR006195">
    <property type="entry name" value="aa-tRNA-synth_II"/>
</dbReference>
<evidence type="ECO:0000259" key="11">
    <source>
        <dbReference type="PROSITE" id="PS50862"/>
    </source>
</evidence>
<dbReference type="Gene3D" id="1.10.287.40">
    <property type="entry name" value="Serine-tRNA synthetase, tRNA binding domain"/>
    <property type="match status" value="1"/>
</dbReference>